<name>A0A0J7YPC5_BETVV</name>
<feature type="region of interest" description="Disordered" evidence="1">
    <location>
        <begin position="1"/>
        <end position="21"/>
    </location>
</feature>
<evidence type="ECO:0000256" key="1">
    <source>
        <dbReference type="SAM" id="MobiDB-lite"/>
    </source>
</evidence>
<evidence type="ECO:0000313" key="2">
    <source>
        <dbReference type="EMBL" id="KMS64988.1"/>
    </source>
</evidence>
<accession>A0A0J7YPC5</accession>
<gene>
    <name evidence="2" type="ORF">BVRB_040590</name>
</gene>
<protein>
    <submittedName>
        <fullName evidence="2">Uncharacterized protein</fullName>
    </submittedName>
</protein>
<reference evidence="2 3" key="1">
    <citation type="journal article" date="2014" name="Nature">
        <title>The genome of the recently domesticated crop plant sugar beet (Beta vulgaris).</title>
        <authorList>
            <person name="Dohm J.C."/>
            <person name="Minoche A.E."/>
            <person name="Holtgrawe D."/>
            <person name="Capella-Gutierrez S."/>
            <person name="Zakrzewski F."/>
            <person name="Tafer H."/>
            <person name="Rupp O."/>
            <person name="Sorensen T.R."/>
            <person name="Stracke R."/>
            <person name="Reinhardt R."/>
            <person name="Goesmann A."/>
            <person name="Kraft T."/>
            <person name="Schulz B."/>
            <person name="Stadler P.F."/>
            <person name="Schmidt T."/>
            <person name="Gabaldon T."/>
            <person name="Lehrach H."/>
            <person name="Weisshaar B."/>
            <person name="Himmelbauer H."/>
        </authorList>
    </citation>
    <scope>NUCLEOTIDE SEQUENCE [LARGE SCALE GENOMIC DNA]</scope>
    <source>
        <tissue evidence="2">Taproot</tissue>
    </source>
</reference>
<feature type="non-terminal residue" evidence="2">
    <location>
        <position position="1"/>
    </location>
</feature>
<sequence length="103" mass="11663">RELSGEIAVDHIQDHSGHKSGSLEEQHFLKLSGHVSEHIAQQLRLGIPPDRIVRNCNAVWSDRNERKNVTQDVLNIKSKVFKTTGLEAQDVDLTDSLIRNMLQ</sequence>
<dbReference type="AlphaFoldDB" id="A0A0J7YPC5"/>
<dbReference type="Proteomes" id="UP000035740">
    <property type="component" value="Unassembled WGS sequence"/>
</dbReference>
<organism evidence="2 3">
    <name type="scientific">Beta vulgaris subsp. vulgaris</name>
    <name type="common">Beet</name>
    <dbReference type="NCBI Taxonomy" id="3555"/>
    <lineage>
        <taxon>Eukaryota</taxon>
        <taxon>Viridiplantae</taxon>
        <taxon>Streptophyta</taxon>
        <taxon>Embryophyta</taxon>
        <taxon>Tracheophyta</taxon>
        <taxon>Spermatophyta</taxon>
        <taxon>Magnoliopsida</taxon>
        <taxon>eudicotyledons</taxon>
        <taxon>Gunneridae</taxon>
        <taxon>Pentapetalae</taxon>
        <taxon>Caryophyllales</taxon>
        <taxon>Chenopodiaceae</taxon>
        <taxon>Betoideae</taxon>
        <taxon>Beta</taxon>
    </lineage>
</organism>
<dbReference type="Gramene" id="KMS64988">
    <property type="protein sequence ID" value="KMS64988"/>
    <property type="gene ID" value="BVRB_040590"/>
</dbReference>
<keyword evidence="3" id="KW-1185">Reference proteome</keyword>
<dbReference type="EMBL" id="KQ117060">
    <property type="protein sequence ID" value="KMS64988.1"/>
    <property type="molecule type" value="Genomic_DNA"/>
</dbReference>
<proteinExistence type="predicted"/>
<evidence type="ECO:0000313" key="3">
    <source>
        <dbReference type="Proteomes" id="UP000035740"/>
    </source>
</evidence>